<protein>
    <submittedName>
        <fullName evidence="2">Uncharacterized protein</fullName>
    </submittedName>
</protein>
<proteinExistence type="predicted"/>
<keyword evidence="1" id="KW-1133">Transmembrane helix</keyword>
<evidence type="ECO:0000313" key="2">
    <source>
        <dbReference type="EMBL" id="PNT14529.1"/>
    </source>
</evidence>
<dbReference type="InParanoid" id="A0A2K1YNC3"/>
<reference evidence="2 3" key="1">
    <citation type="journal article" date="2006" name="Science">
        <title>The genome of black cottonwood, Populus trichocarpa (Torr. &amp; Gray).</title>
        <authorList>
            <person name="Tuskan G.A."/>
            <person name="Difazio S."/>
            <person name="Jansson S."/>
            <person name="Bohlmann J."/>
            <person name="Grigoriev I."/>
            <person name="Hellsten U."/>
            <person name="Putnam N."/>
            <person name="Ralph S."/>
            <person name="Rombauts S."/>
            <person name="Salamov A."/>
            <person name="Schein J."/>
            <person name="Sterck L."/>
            <person name="Aerts A."/>
            <person name="Bhalerao R.R."/>
            <person name="Bhalerao R.P."/>
            <person name="Blaudez D."/>
            <person name="Boerjan W."/>
            <person name="Brun A."/>
            <person name="Brunner A."/>
            <person name="Busov V."/>
            <person name="Campbell M."/>
            <person name="Carlson J."/>
            <person name="Chalot M."/>
            <person name="Chapman J."/>
            <person name="Chen G.L."/>
            <person name="Cooper D."/>
            <person name="Coutinho P.M."/>
            <person name="Couturier J."/>
            <person name="Covert S."/>
            <person name="Cronk Q."/>
            <person name="Cunningham R."/>
            <person name="Davis J."/>
            <person name="Degroeve S."/>
            <person name="Dejardin A."/>
            <person name="Depamphilis C."/>
            <person name="Detter J."/>
            <person name="Dirks B."/>
            <person name="Dubchak I."/>
            <person name="Duplessis S."/>
            <person name="Ehlting J."/>
            <person name="Ellis B."/>
            <person name="Gendler K."/>
            <person name="Goodstein D."/>
            <person name="Gribskov M."/>
            <person name="Grimwood J."/>
            <person name="Groover A."/>
            <person name="Gunter L."/>
            <person name="Hamberger B."/>
            <person name="Heinze B."/>
            <person name="Helariutta Y."/>
            <person name="Henrissat B."/>
            <person name="Holligan D."/>
            <person name="Holt R."/>
            <person name="Huang W."/>
            <person name="Islam-Faridi N."/>
            <person name="Jones S."/>
            <person name="Jones-Rhoades M."/>
            <person name="Jorgensen R."/>
            <person name="Joshi C."/>
            <person name="Kangasjarvi J."/>
            <person name="Karlsson J."/>
            <person name="Kelleher C."/>
            <person name="Kirkpatrick R."/>
            <person name="Kirst M."/>
            <person name="Kohler A."/>
            <person name="Kalluri U."/>
            <person name="Larimer F."/>
            <person name="Leebens-Mack J."/>
            <person name="Leple J.C."/>
            <person name="Locascio P."/>
            <person name="Lou Y."/>
            <person name="Lucas S."/>
            <person name="Martin F."/>
            <person name="Montanini B."/>
            <person name="Napoli C."/>
            <person name="Nelson D.R."/>
            <person name="Nelson C."/>
            <person name="Nieminen K."/>
            <person name="Nilsson O."/>
            <person name="Pereda V."/>
            <person name="Peter G."/>
            <person name="Philippe R."/>
            <person name="Pilate G."/>
            <person name="Poliakov A."/>
            <person name="Razumovskaya J."/>
            <person name="Richardson P."/>
            <person name="Rinaldi C."/>
            <person name="Ritland K."/>
            <person name="Rouze P."/>
            <person name="Ryaboy D."/>
            <person name="Schmutz J."/>
            <person name="Schrader J."/>
            <person name="Segerman B."/>
            <person name="Shin H."/>
            <person name="Siddiqui A."/>
            <person name="Sterky F."/>
            <person name="Terry A."/>
            <person name="Tsai C.J."/>
            <person name="Uberbacher E."/>
            <person name="Unneberg P."/>
            <person name="Vahala J."/>
            <person name="Wall K."/>
            <person name="Wessler S."/>
            <person name="Yang G."/>
            <person name="Yin T."/>
            <person name="Douglas C."/>
            <person name="Marra M."/>
            <person name="Sandberg G."/>
            <person name="Van de Peer Y."/>
            <person name="Rokhsar D."/>
        </authorList>
    </citation>
    <scope>NUCLEOTIDE SEQUENCE [LARGE SCALE GENOMIC DNA]</scope>
    <source>
        <strain evidence="3">cv. Nisqually</strain>
    </source>
</reference>
<name>A0A2K1YNC3_POPTR</name>
<sequence length="66" mass="7914">MLLVFLKEGLLKCTLLNIFNKLKCSTTCILYFLLFLIIYNKYFVFVLMLIFAYKHDIIACFFLLNF</sequence>
<gene>
    <name evidence="2" type="ORF">POPTR_010G036300</name>
</gene>
<organism evidence="2 3">
    <name type="scientific">Populus trichocarpa</name>
    <name type="common">Western balsam poplar</name>
    <name type="synonym">Populus balsamifera subsp. trichocarpa</name>
    <dbReference type="NCBI Taxonomy" id="3694"/>
    <lineage>
        <taxon>Eukaryota</taxon>
        <taxon>Viridiplantae</taxon>
        <taxon>Streptophyta</taxon>
        <taxon>Embryophyta</taxon>
        <taxon>Tracheophyta</taxon>
        <taxon>Spermatophyta</taxon>
        <taxon>Magnoliopsida</taxon>
        <taxon>eudicotyledons</taxon>
        <taxon>Gunneridae</taxon>
        <taxon>Pentapetalae</taxon>
        <taxon>rosids</taxon>
        <taxon>fabids</taxon>
        <taxon>Malpighiales</taxon>
        <taxon>Salicaceae</taxon>
        <taxon>Saliceae</taxon>
        <taxon>Populus</taxon>
    </lineage>
</organism>
<dbReference type="AlphaFoldDB" id="A0A2K1YNC3"/>
<keyword evidence="3" id="KW-1185">Reference proteome</keyword>
<keyword evidence="1" id="KW-0812">Transmembrane</keyword>
<keyword evidence="1" id="KW-0472">Membrane</keyword>
<accession>A0A2K1YNC3</accession>
<dbReference type="Proteomes" id="UP000006729">
    <property type="component" value="Chromosome 10"/>
</dbReference>
<feature type="transmembrane region" description="Helical" evidence="1">
    <location>
        <begin position="29"/>
        <end position="53"/>
    </location>
</feature>
<dbReference type="EMBL" id="CM009299">
    <property type="protein sequence ID" value="PNT14529.1"/>
    <property type="molecule type" value="Genomic_DNA"/>
</dbReference>
<evidence type="ECO:0000256" key="1">
    <source>
        <dbReference type="SAM" id="Phobius"/>
    </source>
</evidence>
<evidence type="ECO:0000313" key="3">
    <source>
        <dbReference type="Proteomes" id="UP000006729"/>
    </source>
</evidence>